<sequence>MAVSFESILINALEKVHDEGNVEKKQDDIKEIIEGIKDYSKQIQKGRYRGDGYGEIFVTYFKNFTVSIVFGDEKRNNGSGCLLRLNRDFLITNAHVIKGAIAAERLLIGSVEVGKIEEKIISIDDELDLAVIDLSDGLNKDLEDTGKMFFEPKSWPSSECEIGDHVFIVGFPGIFREDEELFSSVYYTAIHEEIMDVTDRRLVSGFNRENWKKTLGLKEISDLKRLGGLSGGPVFICRDDIPELLGFTYEDGGGFFDGVKIIKSYFIDKDGEISKNVP</sequence>
<name>A0A177LC76_9BACI</name>
<dbReference type="Proteomes" id="UP000076935">
    <property type="component" value="Unassembled WGS sequence"/>
</dbReference>
<dbReference type="RefSeq" id="WP_063964256.1">
    <property type="nucleotide sequence ID" value="NZ_JBCNAN010000012.1"/>
</dbReference>
<keyword evidence="1" id="KW-0378">Hydrolase</keyword>
<evidence type="ECO:0000256" key="1">
    <source>
        <dbReference type="ARBA" id="ARBA00022825"/>
    </source>
</evidence>
<proteinExistence type="predicted"/>
<comment type="caution">
    <text evidence="2">The sequence shown here is derived from an EMBL/GenBank/DDBJ whole genome shotgun (WGS) entry which is preliminary data.</text>
</comment>
<organism evidence="2 3">
    <name type="scientific">Domibacillus aminovorans</name>
    <dbReference type="NCBI Taxonomy" id="29332"/>
    <lineage>
        <taxon>Bacteria</taxon>
        <taxon>Bacillati</taxon>
        <taxon>Bacillota</taxon>
        <taxon>Bacilli</taxon>
        <taxon>Bacillales</taxon>
        <taxon>Bacillaceae</taxon>
        <taxon>Domibacillus</taxon>
    </lineage>
</organism>
<dbReference type="Gene3D" id="2.40.10.120">
    <property type="match status" value="1"/>
</dbReference>
<dbReference type="Pfam" id="PF13365">
    <property type="entry name" value="Trypsin_2"/>
    <property type="match status" value="1"/>
</dbReference>
<reference evidence="2 3" key="1">
    <citation type="submission" date="2016-01" db="EMBL/GenBank/DDBJ databases">
        <title>Investigation of taxonomic status of Bacillus aminovorans.</title>
        <authorList>
            <person name="Verma A."/>
            <person name="Pal Y."/>
            <person name="Krishnamurthi S."/>
        </authorList>
    </citation>
    <scope>NUCLEOTIDE SEQUENCE [LARGE SCALE GENOMIC DNA]</scope>
    <source>
        <strain evidence="2 3">DSM 1314</strain>
    </source>
</reference>
<dbReference type="GO" id="GO:0008236">
    <property type="term" value="F:serine-type peptidase activity"/>
    <property type="evidence" value="ECO:0007669"/>
    <property type="project" value="UniProtKB-KW"/>
</dbReference>
<evidence type="ECO:0000313" key="2">
    <source>
        <dbReference type="EMBL" id="OAH63279.1"/>
    </source>
</evidence>
<accession>A0A177LC76</accession>
<keyword evidence="1" id="KW-0720">Serine protease</keyword>
<dbReference type="SUPFAM" id="SSF50494">
    <property type="entry name" value="Trypsin-like serine proteases"/>
    <property type="match status" value="1"/>
</dbReference>
<protein>
    <submittedName>
        <fullName evidence="2">Peptidase Do</fullName>
    </submittedName>
</protein>
<keyword evidence="3" id="KW-1185">Reference proteome</keyword>
<dbReference type="InterPro" id="IPR009003">
    <property type="entry name" value="Peptidase_S1_PA"/>
</dbReference>
<evidence type="ECO:0000313" key="3">
    <source>
        <dbReference type="Proteomes" id="UP000076935"/>
    </source>
</evidence>
<dbReference type="AlphaFoldDB" id="A0A177LC76"/>
<dbReference type="EMBL" id="LQWY01000001">
    <property type="protein sequence ID" value="OAH63279.1"/>
    <property type="molecule type" value="Genomic_DNA"/>
</dbReference>
<keyword evidence="1" id="KW-0645">Protease</keyword>
<gene>
    <name evidence="2" type="ORF">AWH49_00025</name>
</gene>